<dbReference type="InterPro" id="IPR001623">
    <property type="entry name" value="DnaJ_domain"/>
</dbReference>
<evidence type="ECO:0000313" key="4">
    <source>
        <dbReference type="EMBL" id="UQN14624.1"/>
    </source>
</evidence>
<dbReference type="InterPro" id="IPR036869">
    <property type="entry name" value="J_dom_sf"/>
</dbReference>
<feature type="compositionally biased region" description="Basic and acidic residues" evidence="1">
    <location>
        <begin position="22"/>
        <end position="39"/>
    </location>
</feature>
<proteinExistence type="predicted"/>
<feature type="transmembrane region" description="Helical" evidence="2">
    <location>
        <begin position="248"/>
        <end position="270"/>
    </location>
</feature>
<evidence type="ECO:0000259" key="3">
    <source>
        <dbReference type="PROSITE" id="PS50076"/>
    </source>
</evidence>
<dbReference type="SUPFAM" id="SSF46565">
    <property type="entry name" value="Chaperone J-domain"/>
    <property type="match status" value="1"/>
</dbReference>
<dbReference type="Gene3D" id="1.10.287.110">
    <property type="entry name" value="DnaJ domain"/>
    <property type="match status" value="1"/>
</dbReference>
<accession>A0ABY4MXX6</accession>
<gene>
    <name evidence="4" type="ORF">M3M28_11335</name>
</gene>
<feature type="transmembrane region" description="Helical" evidence="2">
    <location>
        <begin position="159"/>
        <end position="179"/>
    </location>
</feature>
<dbReference type="Pfam" id="PF00226">
    <property type="entry name" value="DnaJ"/>
    <property type="match status" value="1"/>
</dbReference>
<reference evidence="4" key="1">
    <citation type="submission" date="2022-05" db="EMBL/GenBank/DDBJ databases">
        <title>Complete genome sequence of toluene-degrading Gulosibacter sediminis strain ACHW.36C.</title>
        <authorList>
            <person name="Wai A.C."/>
            <person name="Lai G.K."/>
            <person name="Griffin S.D."/>
            <person name="Leung F.C."/>
        </authorList>
    </citation>
    <scope>NUCLEOTIDE SEQUENCE [LARGE SCALE GENOMIC DNA]</scope>
    <source>
        <strain evidence="4">ACHW.36C</strain>
    </source>
</reference>
<feature type="region of interest" description="Disordered" evidence="1">
    <location>
        <begin position="21"/>
        <end position="41"/>
    </location>
</feature>
<dbReference type="PROSITE" id="PS50076">
    <property type="entry name" value="DNAJ_2"/>
    <property type="match status" value="1"/>
</dbReference>
<feature type="compositionally biased region" description="Low complexity" evidence="1">
    <location>
        <begin position="87"/>
        <end position="96"/>
    </location>
</feature>
<keyword evidence="2" id="KW-0812">Transmembrane</keyword>
<keyword evidence="2" id="KW-0472">Membrane</keyword>
<organism evidence="4">
    <name type="scientific">Gulosibacter sediminis</name>
    <dbReference type="NCBI Taxonomy" id="1729695"/>
    <lineage>
        <taxon>Bacteria</taxon>
        <taxon>Bacillati</taxon>
        <taxon>Actinomycetota</taxon>
        <taxon>Actinomycetes</taxon>
        <taxon>Micrococcales</taxon>
        <taxon>Microbacteriaceae</taxon>
        <taxon>Gulosibacter</taxon>
    </lineage>
</organism>
<dbReference type="SMART" id="SM00271">
    <property type="entry name" value="DnaJ"/>
    <property type="match status" value="1"/>
</dbReference>
<sequence length="484" mass="54175">MSPDFPENLYEVLGVEPDVSDAELRRAGRARQRETHPDLGGDAQQFTRVRLAVEVLTNPRRRAEHDAWLAQLTGVAPVRRDHGVRLRQQQRASRARPAPPRPAAHSTAAGTDEVPTFERLPKPKVDVRRMGWYRTAWHPHPEVWPPARPIVHGPRLRELLTVLPFVLCTIGVCIAQSVFGLVVPWWIASYVLLVLSFVWISLRWVGARLQLARILFWANIAGIALDAAGAFLIAMFRIFEGAPEGVPFYVARGVLSLVGVLLALLASWGLDPRTKRMVRERMLCDIANETAPAVDSEQRQWGTPGEVALQHSLAGVNPIRRQYAEQLIGPTLEALERIPGVRIVHGLRLPDGDEYISTISHAVLCGRRLALIDDRLWHPGTYGLDTRGHVVRGGEPGSVPLEEFPHRVTRFRETFAEVAQVRGWLTITPDGPGAFAVDNSRTWQHVRLASPESMLREIGEWLSAEGEHVDRLLLRDVLELRVDA</sequence>
<feature type="domain" description="J" evidence="3">
    <location>
        <begin position="8"/>
        <end position="69"/>
    </location>
</feature>
<feature type="region of interest" description="Disordered" evidence="1">
    <location>
        <begin position="80"/>
        <end position="114"/>
    </location>
</feature>
<keyword evidence="2" id="KW-1133">Transmembrane helix</keyword>
<evidence type="ECO:0000256" key="1">
    <source>
        <dbReference type="SAM" id="MobiDB-lite"/>
    </source>
</evidence>
<feature type="transmembrane region" description="Helical" evidence="2">
    <location>
        <begin position="214"/>
        <end position="236"/>
    </location>
</feature>
<evidence type="ECO:0000256" key="2">
    <source>
        <dbReference type="SAM" id="Phobius"/>
    </source>
</evidence>
<protein>
    <submittedName>
        <fullName evidence="4">J domain-containing protein</fullName>
    </submittedName>
</protein>
<feature type="transmembrane region" description="Helical" evidence="2">
    <location>
        <begin position="185"/>
        <end position="202"/>
    </location>
</feature>
<dbReference type="EMBL" id="CP097160">
    <property type="protein sequence ID" value="UQN14624.1"/>
    <property type="molecule type" value="Genomic_DNA"/>
</dbReference>
<name>A0ABY4MXX6_9MICO</name>
<dbReference type="CDD" id="cd06257">
    <property type="entry name" value="DnaJ"/>
    <property type="match status" value="1"/>
</dbReference>